<evidence type="ECO:0000313" key="3">
    <source>
        <dbReference type="EMBL" id="TCO16226.1"/>
    </source>
</evidence>
<dbReference type="AlphaFoldDB" id="A0A4R2GZP1"/>
<protein>
    <submittedName>
        <fullName evidence="3">DnaJ-class molecular chaperone</fullName>
    </submittedName>
</protein>
<feature type="domain" description="J" evidence="2">
    <location>
        <begin position="3"/>
        <end position="67"/>
    </location>
</feature>
<evidence type="ECO:0000313" key="4">
    <source>
        <dbReference type="Proteomes" id="UP000294881"/>
    </source>
</evidence>
<dbReference type="CDD" id="cd06257">
    <property type="entry name" value="DnaJ"/>
    <property type="match status" value="1"/>
</dbReference>
<dbReference type="PANTHER" id="PTHR43096:SF52">
    <property type="entry name" value="DNAJ HOMOLOG 1, MITOCHONDRIAL-RELATED"/>
    <property type="match status" value="1"/>
</dbReference>
<dbReference type="EMBL" id="SLWL01000001">
    <property type="protein sequence ID" value="TCO16226.1"/>
    <property type="molecule type" value="Genomic_DNA"/>
</dbReference>
<dbReference type="Pfam" id="PF00226">
    <property type="entry name" value="DnaJ"/>
    <property type="match status" value="1"/>
</dbReference>
<keyword evidence="1" id="KW-0143">Chaperone</keyword>
<dbReference type="SMART" id="SM00271">
    <property type="entry name" value="DnaJ"/>
    <property type="match status" value="1"/>
</dbReference>
<evidence type="ECO:0000256" key="1">
    <source>
        <dbReference type="ARBA" id="ARBA00023186"/>
    </source>
</evidence>
<dbReference type="SUPFAM" id="SSF46565">
    <property type="entry name" value="Chaperone J-domain"/>
    <property type="match status" value="1"/>
</dbReference>
<accession>A0A4R2GZP1</accession>
<dbReference type="GO" id="GO:0005737">
    <property type="term" value="C:cytoplasm"/>
    <property type="evidence" value="ECO:0007669"/>
    <property type="project" value="TreeGrafter"/>
</dbReference>
<dbReference type="InterPro" id="IPR008971">
    <property type="entry name" value="HSP40/DnaJ_pept-bd"/>
</dbReference>
<dbReference type="InterPro" id="IPR001623">
    <property type="entry name" value="DnaJ_domain"/>
</dbReference>
<gene>
    <name evidence="3" type="ORF">EV666_101479</name>
</gene>
<dbReference type="OrthoDB" id="9779889at2"/>
<dbReference type="InterPro" id="IPR002939">
    <property type="entry name" value="DnaJ_C"/>
</dbReference>
<organism evidence="3 4">
    <name type="scientific">Camelimonas lactis</name>
    <dbReference type="NCBI Taxonomy" id="659006"/>
    <lineage>
        <taxon>Bacteria</taxon>
        <taxon>Pseudomonadati</taxon>
        <taxon>Pseudomonadota</taxon>
        <taxon>Alphaproteobacteria</taxon>
        <taxon>Hyphomicrobiales</taxon>
        <taxon>Chelatococcaceae</taxon>
        <taxon>Camelimonas</taxon>
    </lineage>
</organism>
<evidence type="ECO:0000259" key="2">
    <source>
        <dbReference type="PROSITE" id="PS50076"/>
    </source>
</evidence>
<proteinExistence type="predicted"/>
<dbReference type="GO" id="GO:0042026">
    <property type="term" value="P:protein refolding"/>
    <property type="evidence" value="ECO:0007669"/>
    <property type="project" value="TreeGrafter"/>
</dbReference>
<comment type="caution">
    <text evidence="3">The sequence shown here is derived from an EMBL/GenBank/DDBJ whole genome shotgun (WGS) entry which is preliminary data.</text>
</comment>
<dbReference type="FunFam" id="2.60.260.20:FF:000013">
    <property type="entry name" value="DnaJ subfamily B member 11"/>
    <property type="match status" value="1"/>
</dbReference>
<reference evidence="3 4" key="1">
    <citation type="submission" date="2019-03" db="EMBL/GenBank/DDBJ databases">
        <title>Genomic Encyclopedia of Type Strains, Phase IV (KMG-IV): sequencing the most valuable type-strain genomes for metagenomic binning, comparative biology and taxonomic classification.</title>
        <authorList>
            <person name="Goeker M."/>
        </authorList>
    </citation>
    <scope>NUCLEOTIDE SEQUENCE [LARGE SCALE GENOMIC DNA]</scope>
    <source>
        <strain evidence="3 4">DSM 22958</strain>
    </source>
</reference>
<dbReference type="Gene3D" id="2.60.260.20">
    <property type="entry name" value="Urease metallochaperone UreE, N-terminal domain"/>
    <property type="match status" value="2"/>
</dbReference>
<keyword evidence="4" id="KW-1185">Reference proteome</keyword>
<dbReference type="PROSITE" id="PS50076">
    <property type="entry name" value="DNAJ_2"/>
    <property type="match status" value="1"/>
</dbReference>
<dbReference type="Proteomes" id="UP000294881">
    <property type="component" value="Unassembled WGS sequence"/>
</dbReference>
<dbReference type="PRINTS" id="PR00625">
    <property type="entry name" value="JDOMAIN"/>
</dbReference>
<dbReference type="Pfam" id="PF01556">
    <property type="entry name" value="DnaJ_C"/>
    <property type="match status" value="1"/>
</dbReference>
<dbReference type="RefSeq" id="WP_132002351.1">
    <property type="nucleotide sequence ID" value="NZ_JBHUNN010000002.1"/>
</dbReference>
<dbReference type="CDD" id="cd10747">
    <property type="entry name" value="DnaJ_C"/>
    <property type="match status" value="1"/>
</dbReference>
<dbReference type="InterPro" id="IPR036869">
    <property type="entry name" value="J_dom_sf"/>
</dbReference>
<dbReference type="SUPFAM" id="SSF49493">
    <property type="entry name" value="HSP40/DnaJ peptide-binding domain"/>
    <property type="match status" value="2"/>
</dbReference>
<dbReference type="Gene3D" id="1.10.287.110">
    <property type="entry name" value="DnaJ domain"/>
    <property type="match status" value="1"/>
</dbReference>
<sequence>MRDPYQVLGVARDASEADVKKAFRKAAKTWHPDQNKDPKAKERFAEINAAYEIVGDKEKRGQFDRGEIDAEGKPKFQGFEGFHPGAGGRGGFGGGQGFEGFSFGFGQDGRVDPSDIFGDAFRDAMGGRARARRAPPRGADIEAEIVISLRDAAEGGQKRLHLPSGRDVNMNIPAGIRDGKVMRLKGQGDPSPFGGEHGDALLTVRIAPDERFTLDGDTLRARLPVDLEDAVLGGKVRVPTLDGEVAMTIPPMTSSGRSLRLRGKGFPTGKGDTRGDLIVTVEVRLPDGADDELTALMQKRRDARV</sequence>
<dbReference type="PANTHER" id="PTHR43096">
    <property type="entry name" value="DNAJ HOMOLOG 1, MITOCHONDRIAL-RELATED"/>
    <property type="match status" value="1"/>
</dbReference>
<name>A0A4R2GZP1_9HYPH</name>
<dbReference type="GO" id="GO:0051082">
    <property type="term" value="F:unfolded protein binding"/>
    <property type="evidence" value="ECO:0007669"/>
    <property type="project" value="InterPro"/>
</dbReference>